<feature type="transmembrane region" description="Helical" evidence="1">
    <location>
        <begin position="65"/>
        <end position="86"/>
    </location>
</feature>
<proteinExistence type="predicted"/>
<feature type="transmembrane region" description="Helical" evidence="1">
    <location>
        <begin position="208"/>
        <end position="225"/>
    </location>
</feature>
<evidence type="ECO:0000313" key="2">
    <source>
        <dbReference type="EMBL" id="MPN15646.1"/>
    </source>
</evidence>
<keyword evidence="1" id="KW-0812">Transmembrane</keyword>
<feature type="transmembrane region" description="Helical" evidence="1">
    <location>
        <begin position="135"/>
        <end position="164"/>
    </location>
</feature>
<name>A0A645FPL6_9ZZZZ</name>
<organism evidence="2">
    <name type="scientific">bioreactor metagenome</name>
    <dbReference type="NCBI Taxonomy" id="1076179"/>
    <lineage>
        <taxon>unclassified sequences</taxon>
        <taxon>metagenomes</taxon>
        <taxon>ecological metagenomes</taxon>
    </lineage>
</organism>
<feature type="transmembrane region" description="Helical" evidence="1">
    <location>
        <begin position="232"/>
        <end position="253"/>
    </location>
</feature>
<dbReference type="InterPro" id="IPR007163">
    <property type="entry name" value="VCA0040-like"/>
</dbReference>
<keyword evidence="1" id="KW-0472">Membrane</keyword>
<protein>
    <recommendedName>
        <fullName evidence="3">DUF368 domain-containing protein</fullName>
    </recommendedName>
</protein>
<reference evidence="2" key="1">
    <citation type="submission" date="2019-08" db="EMBL/GenBank/DDBJ databases">
        <authorList>
            <person name="Kucharzyk K."/>
            <person name="Murdoch R.W."/>
            <person name="Higgins S."/>
            <person name="Loffler F."/>
        </authorList>
    </citation>
    <scope>NUCLEOTIDE SEQUENCE</scope>
</reference>
<evidence type="ECO:0008006" key="3">
    <source>
        <dbReference type="Google" id="ProtNLM"/>
    </source>
</evidence>
<gene>
    <name evidence="2" type="ORF">SDC9_162980</name>
</gene>
<keyword evidence="1" id="KW-1133">Transmembrane helix</keyword>
<evidence type="ECO:0000256" key="1">
    <source>
        <dbReference type="SAM" id="Phobius"/>
    </source>
</evidence>
<dbReference type="PANTHER" id="PTHR37308">
    <property type="entry name" value="INTEGRAL MEMBRANE PROTEIN"/>
    <property type="match status" value="1"/>
</dbReference>
<feature type="transmembrane region" description="Helical" evidence="1">
    <location>
        <begin position="176"/>
        <end position="196"/>
    </location>
</feature>
<dbReference type="AlphaFoldDB" id="A0A645FPL6"/>
<comment type="caution">
    <text evidence="2">The sequence shown here is derived from an EMBL/GenBank/DDBJ whole genome shotgun (WGS) entry which is preliminary data.</text>
</comment>
<accession>A0A645FPL6</accession>
<feature type="transmembrane region" description="Helical" evidence="1">
    <location>
        <begin position="38"/>
        <end position="59"/>
    </location>
</feature>
<dbReference type="EMBL" id="VSSQ01062471">
    <property type="protein sequence ID" value="MPN15646.1"/>
    <property type="molecule type" value="Genomic_DNA"/>
</dbReference>
<dbReference type="Pfam" id="PF04018">
    <property type="entry name" value="VCA0040-like"/>
    <property type="match status" value="1"/>
</dbReference>
<sequence length="267" mass="28075">MGSVLPGVSGGILAVGFGIYERLVTAVGNIRERLKPDFWFLLTIGGGLAFGAGITVLGLDYAFGNYTVMMMCLFLGLVAGQVPEVWNLARNDEGIKPLYVAMAVIGLAVMAVLLPFENAAPGTDFYANDLTAAAVFMFCGLIMAMAKIVPGLSGTAILLAMGLFTVSIERVADMDLFVIASLGIGFVAGIFLFARMMSDVLERFPRETYYLIFGLTLGSIIVILFSAEIDTLAEAAVGVAAAIVGILISLAFAKYGGNETGAPLMKP</sequence>
<feature type="transmembrane region" description="Helical" evidence="1">
    <location>
        <begin position="98"/>
        <end position="115"/>
    </location>
</feature>
<dbReference type="PANTHER" id="PTHR37308:SF1">
    <property type="entry name" value="POLYPRENYL-PHOSPHATE TRANSPORTER"/>
    <property type="match status" value="1"/>
</dbReference>